<keyword evidence="10" id="KW-1185">Reference proteome</keyword>
<dbReference type="Gene3D" id="2.40.50.140">
    <property type="entry name" value="Nucleic acid-binding proteins"/>
    <property type="match status" value="1"/>
</dbReference>
<dbReference type="InterPro" id="IPR019984">
    <property type="entry name" value="Ribosomal_uS17_bact/chlr"/>
</dbReference>
<dbReference type="RefSeq" id="WP_170030924.1">
    <property type="nucleotide sequence ID" value="NZ_JABDTL010000001.1"/>
</dbReference>
<gene>
    <name evidence="6" type="primary">rpsQ</name>
    <name evidence="9" type="ORF">HNQ61_000262</name>
</gene>
<dbReference type="GO" id="GO:0022627">
    <property type="term" value="C:cytosolic small ribosomal subunit"/>
    <property type="evidence" value="ECO:0007669"/>
    <property type="project" value="UniProtKB-UniRule"/>
</dbReference>
<dbReference type="InterPro" id="IPR012340">
    <property type="entry name" value="NA-bd_OB-fold"/>
</dbReference>
<dbReference type="SUPFAM" id="SSF50249">
    <property type="entry name" value="Nucleic acid-binding proteins"/>
    <property type="match status" value="1"/>
</dbReference>
<name>A0A841GJ07_9BACT</name>
<sequence>MAAENTQAVEQQDERNRRKTRTGVVVSDKGDKTVVVKVERRYAHPLYGKQVTRTKKYHAHDENNEFHVGDTVRITETRPLSKLKRWRVSELIERAR</sequence>
<evidence type="ECO:0000256" key="7">
    <source>
        <dbReference type="RuleBase" id="RU003872"/>
    </source>
</evidence>
<evidence type="ECO:0000256" key="4">
    <source>
        <dbReference type="ARBA" id="ARBA00022980"/>
    </source>
</evidence>
<protein>
    <recommendedName>
        <fullName evidence="6">Small ribosomal subunit protein uS17</fullName>
    </recommendedName>
</protein>
<keyword evidence="3 6" id="KW-0694">RNA-binding</keyword>
<dbReference type="HAMAP" id="MF_01345_B">
    <property type="entry name" value="Ribosomal_uS17_B"/>
    <property type="match status" value="1"/>
</dbReference>
<dbReference type="NCBIfam" id="TIGR03635">
    <property type="entry name" value="uS17_bact"/>
    <property type="match status" value="1"/>
</dbReference>
<comment type="subunit">
    <text evidence="6">Part of the 30S ribosomal subunit.</text>
</comment>
<dbReference type="PROSITE" id="PS00056">
    <property type="entry name" value="RIBOSOMAL_S17"/>
    <property type="match status" value="1"/>
</dbReference>
<proteinExistence type="inferred from homology"/>
<evidence type="ECO:0000256" key="3">
    <source>
        <dbReference type="ARBA" id="ARBA00022884"/>
    </source>
</evidence>
<keyword evidence="2 6" id="KW-0699">rRNA-binding</keyword>
<keyword evidence="4 6" id="KW-0689">Ribosomal protein</keyword>
<reference evidence="9 10" key="1">
    <citation type="submission" date="2020-08" db="EMBL/GenBank/DDBJ databases">
        <title>Genomic Encyclopedia of Type Strains, Phase IV (KMG-IV): sequencing the most valuable type-strain genomes for metagenomic binning, comparative biology and taxonomic classification.</title>
        <authorList>
            <person name="Goeker M."/>
        </authorList>
    </citation>
    <scope>NUCLEOTIDE SEQUENCE [LARGE SCALE GENOMIC DNA]</scope>
    <source>
        <strain evidence="9 10">DSM 29007</strain>
    </source>
</reference>
<dbReference type="InterPro" id="IPR019979">
    <property type="entry name" value="Ribosomal_uS17_CS"/>
</dbReference>
<comment type="function">
    <text evidence="6">One of the primary rRNA binding proteins, it binds specifically to the 5'-end of 16S ribosomal RNA.</text>
</comment>
<dbReference type="PANTHER" id="PTHR10744:SF1">
    <property type="entry name" value="SMALL RIBOSOMAL SUBUNIT PROTEIN US17M"/>
    <property type="match status" value="1"/>
</dbReference>
<evidence type="ECO:0000256" key="1">
    <source>
        <dbReference type="ARBA" id="ARBA00010254"/>
    </source>
</evidence>
<dbReference type="Proteomes" id="UP000582837">
    <property type="component" value="Unassembled WGS sequence"/>
</dbReference>
<keyword evidence="5 6" id="KW-0687">Ribonucleoprotein</keyword>
<evidence type="ECO:0000313" key="9">
    <source>
        <dbReference type="EMBL" id="MBB6068651.1"/>
    </source>
</evidence>
<evidence type="ECO:0000256" key="8">
    <source>
        <dbReference type="SAM" id="MobiDB-lite"/>
    </source>
</evidence>
<dbReference type="CDD" id="cd00364">
    <property type="entry name" value="Ribosomal_uS17"/>
    <property type="match status" value="1"/>
</dbReference>
<dbReference type="Pfam" id="PF00366">
    <property type="entry name" value="Ribosomal_S17"/>
    <property type="match status" value="1"/>
</dbReference>
<evidence type="ECO:0000256" key="6">
    <source>
        <dbReference type="HAMAP-Rule" id="MF_01345"/>
    </source>
</evidence>
<dbReference type="PANTHER" id="PTHR10744">
    <property type="entry name" value="40S RIBOSOMAL PROTEIN S11 FAMILY MEMBER"/>
    <property type="match status" value="1"/>
</dbReference>
<dbReference type="GO" id="GO:0003735">
    <property type="term" value="F:structural constituent of ribosome"/>
    <property type="evidence" value="ECO:0007669"/>
    <property type="project" value="UniProtKB-UniRule"/>
</dbReference>
<dbReference type="FunFam" id="2.40.50.140:FF:000123">
    <property type="entry name" value="30S ribosomal protein S17"/>
    <property type="match status" value="1"/>
</dbReference>
<organism evidence="9 10">
    <name type="scientific">Longimicrobium terrae</name>
    <dbReference type="NCBI Taxonomy" id="1639882"/>
    <lineage>
        <taxon>Bacteria</taxon>
        <taxon>Pseudomonadati</taxon>
        <taxon>Gemmatimonadota</taxon>
        <taxon>Longimicrobiia</taxon>
        <taxon>Longimicrobiales</taxon>
        <taxon>Longimicrobiaceae</taxon>
        <taxon>Longimicrobium</taxon>
    </lineage>
</organism>
<dbReference type="NCBIfam" id="NF004123">
    <property type="entry name" value="PRK05610.1"/>
    <property type="match status" value="1"/>
</dbReference>
<dbReference type="GO" id="GO:0019843">
    <property type="term" value="F:rRNA binding"/>
    <property type="evidence" value="ECO:0007669"/>
    <property type="project" value="UniProtKB-UniRule"/>
</dbReference>
<evidence type="ECO:0000256" key="2">
    <source>
        <dbReference type="ARBA" id="ARBA00022730"/>
    </source>
</evidence>
<evidence type="ECO:0000313" key="10">
    <source>
        <dbReference type="Proteomes" id="UP000582837"/>
    </source>
</evidence>
<dbReference type="InterPro" id="IPR000266">
    <property type="entry name" value="Ribosomal_uS17"/>
</dbReference>
<feature type="compositionally biased region" description="Polar residues" evidence="8">
    <location>
        <begin position="1"/>
        <end position="10"/>
    </location>
</feature>
<feature type="region of interest" description="Disordered" evidence="8">
    <location>
        <begin position="1"/>
        <end position="25"/>
    </location>
</feature>
<evidence type="ECO:0000256" key="5">
    <source>
        <dbReference type="ARBA" id="ARBA00023274"/>
    </source>
</evidence>
<dbReference type="EMBL" id="JACHIA010000001">
    <property type="protein sequence ID" value="MBB6068651.1"/>
    <property type="molecule type" value="Genomic_DNA"/>
</dbReference>
<comment type="similarity">
    <text evidence="1 6 7">Belongs to the universal ribosomal protein uS17 family.</text>
</comment>
<dbReference type="AlphaFoldDB" id="A0A841GJ07"/>
<dbReference type="GO" id="GO:0006412">
    <property type="term" value="P:translation"/>
    <property type="evidence" value="ECO:0007669"/>
    <property type="project" value="UniProtKB-UniRule"/>
</dbReference>
<comment type="caution">
    <text evidence="9">The sequence shown here is derived from an EMBL/GenBank/DDBJ whole genome shotgun (WGS) entry which is preliminary data.</text>
</comment>
<accession>A0A841GJ07</accession>
<dbReference type="PRINTS" id="PR00973">
    <property type="entry name" value="RIBOSOMALS17"/>
</dbReference>